<comment type="caution">
    <text evidence="8">The sequence shown here is derived from an EMBL/GenBank/DDBJ whole genome shotgun (WGS) entry which is preliminary data.</text>
</comment>
<name>A0ABV7AU10_9GAMM</name>
<dbReference type="NCBIfam" id="NF005955">
    <property type="entry name" value="PRK08032.1"/>
    <property type="match status" value="1"/>
</dbReference>
<dbReference type="InterPro" id="IPR010809">
    <property type="entry name" value="FliD_C"/>
</dbReference>
<accession>A0ABV7AU10</accession>
<evidence type="ECO:0000256" key="4">
    <source>
        <dbReference type="ARBA" id="ARBA00023143"/>
    </source>
</evidence>
<organism evidence="8 9">
    <name type="scientific">Azotobacter bryophylli</name>
    <dbReference type="NCBI Taxonomy" id="1986537"/>
    <lineage>
        <taxon>Bacteria</taxon>
        <taxon>Pseudomonadati</taxon>
        <taxon>Pseudomonadota</taxon>
        <taxon>Gammaproteobacteria</taxon>
        <taxon>Pseudomonadales</taxon>
        <taxon>Pseudomonadaceae</taxon>
        <taxon>Azotobacter</taxon>
    </lineage>
</organism>
<feature type="domain" description="Flagellar hook-associated protein 2 N-terminal" evidence="6">
    <location>
        <begin position="11"/>
        <end position="105"/>
    </location>
</feature>
<dbReference type="Pfam" id="PF02465">
    <property type="entry name" value="FliD_N"/>
    <property type="match status" value="1"/>
</dbReference>
<evidence type="ECO:0000256" key="2">
    <source>
        <dbReference type="ARBA" id="ARBA00011255"/>
    </source>
</evidence>
<dbReference type="InterPro" id="IPR040026">
    <property type="entry name" value="FliD"/>
</dbReference>
<dbReference type="Pfam" id="PF07195">
    <property type="entry name" value="FliD_C"/>
    <property type="match status" value="1"/>
</dbReference>
<comment type="subcellular location">
    <subcellularLocation>
        <location evidence="5">Secreted</location>
    </subcellularLocation>
    <subcellularLocation>
        <location evidence="5">Bacterial flagellum</location>
    </subcellularLocation>
</comment>
<evidence type="ECO:0000313" key="8">
    <source>
        <dbReference type="EMBL" id="MFC2972540.1"/>
    </source>
</evidence>
<proteinExistence type="inferred from homology"/>
<dbReference type="EMBL" id="JBHRSJ010000017">
    <property type="protein sequence ID" value="MFC2972540.1"/>
    <property type="molecule type" value="Genomic_DNA"/>
</dbReference>
<dbReference type="PANTHER" id="PTHR30288:SF0">
    <property type="entry name" value="FLAGELLAR HOOK-ASSOCIATED PROTEIN 2"/>
    <property type="match status" value="1"/>
</dbReference>
<comment type="function">
    <text evidence="5">Required for morphogenesis and for the elongation of the flagellar filament by facilitating polymerization of the flagellin monomers at the tip of growing filament. Forms a capping structure, which prevents flagellin subunits (transported through the central channel of the flagellum) from leaking out without polymerization at the distal end.</text>
</comment>
<feature type="domain" description="Flagellar hook-associated protein 2 C-terminal" evidence="7">
    <location>
        <begin position="214"/>
        <end position="437"/>
    </location>
</feature>
<comment type="similarity">
    <text evidence="1 5">Belongs to the FliD family.</text>
</comment>
<gene>
    <name evidence="8" type="primary">fliD</name>
    <name evidence="8" type="ORF">ACFOJE_10005</name>
</gene>
<keyword evidence="8" id="KW-0966">Cell projection</keyword>
<evidence type="ECO:0000256" key="1">
    <source>
        <dbReference type="ARBA" id="ARBA00009764"/>
    </source>
</evidence>
<keyword evidence="9" id="KW-1185">Reference proteome</keyword>
<comment type="subunit">
    <text evidence="2 5">Homopentamer.</text>
</comment>
<evidence type="ECO:0000313" key="9">
    <source>
        <dbReference type="Proteomes" id="UP001595457"/>
    </source>
</evidence>
<reference evidence="9" key="1">
    <citation type="journal article" date="2019" name="Int. J. Syst. Evol. Microbiol.">
        <title>The Global Catalogue of Microorganisms (GCM) 10K type strain sequencing project: providing services to taxonomists for standard genome sequencing and annotation.</title>
        <authorList>
            <consortium name="The Broad Institute Genomics Platform"/>
            <consortium name="The Broad Institute Genome Sequencing Center for Infectious Disease"/>
            <person name="Wu L."/>
            <person name="Ma J."/>
        </authorList>
    </citation>
    <scope>NUCLEOTIDE SEQUENCE [LARGE SCALE GENOMIC DNA]</scope>
    <source>
        <strain evidence="9">KCTC 62195</strain>
    </source>
</reference>
<keyword evidence="8" id="KW-0282">Flagellum</keyword>
<keyword evidence="8" id="KW-0969">Cilium</keyword>
<keyword evidence="4 5" id="KW-0975">Bacterial flagellum</keyword>
<evidence type="ECO:0000256" key="5">
    <source>
        <dbReference type="RuleBase" id="RU362066"/>
    </source>
</evidence>
<dbReference type="InterPro" id="IPR003481">
    <property type="entry name" value="FliD_N"/>
</dbReference>
<keyword evidence="3" id="KW-0175">Coiled coil</keyword>
<protein>
    <recommendedName>
        <fullName evidence="5">Flagellar hook-associated protein 2</fullName>
        <shortName evidence="5">HAP2</shortName>
    </recommendedName>
    <alternativeName>
        <fullName evidence="5">Flagellar cap protein</fullName>
    </alternativeName>
</protein>
<evidence type="ECO:0000259" key="7">
    <source>
        <dbReference type="Pfam" id="PF07195"/>
    </source>
</evidence>
<keyword evidence="5" id="KW-0964">Secreted</keyword>
<dbReference type="Proteomes" id="UP001595457">
    <property type="component" value="Unassembled WGS sequence"/>
</dbReference>
<evidence type="ECO:0000256" key="3">
    <source>
        <dbReference type="ARBA" id="ARBA00023054"/>
    </source>
</evidence>
<dbReference type="RefSeq" id="WP_377814185.1">
    <property type="nucleotide sequence ID" value="NZ_JBHRSJ010000017.1"/>
</dbReference>
<dbReference type="PANTHER" id="PTHR30288">
    <property type="entry name" value="FLAGELLAR CAP/ASSEMBLY PROTEIN FLID"/>
    <property type="match status" value="1"/>
</dbReference>
<sequence length="456" mass="46498">MTSISSLGVGSGLDLTGLLDQLTTAENQKLTPITDQKTANSAKISAYGTLKSSLSSLQDAVSKLADQTTYQAMTSNLSGTGITSAVTSSAVPGSYQITVNSLAQANSWATAGVASETTALGTGDLTLTVGGKSTTVTIDSTNNTLDGIRDAINAQNTGLTASIVNTGDATNPYRLSLTSNTTGTASAISTSLANGTGTVASLFATGAMTETAQAKDASLTVNGIAITSQSNTVEGALQGVTLNLSLASVGQTQTLAVARDTDSMKKAITDFVNAYNSLESTTDTLTAYNAADSTKSGKLLGDTTERTIENRLTRALTTDVSGSTFQHLQDLGISLQSDGTLKIDDTKLDAAVNGDASALSSFFVGSSGSGFAANMGSVLDNILGDDGSLTKATAGLQSANDQLDKQYTAMQDSIDATISLYKTQFTQLDTLIAQLNSTSTYLTQQFSALSSSSSNG</sequence>
<evidence type="ECO:0000259" key="6">
    <source>
        <dbReference type="Pfam" id="PF02465"/>
    </source>
</evidence>